<evidence type="ECO:0000256" key="1">
    <source>
        <dbReference type="ARBA" id="ARBA00007357"/>
    </source>
</evidence>
<dbReference type="GO" id="GO:0005886">
    <property type="term" value="C:plasma membrane"/>
    <property type="evidence" value="ECO:0007669"/>
    <property type="project" value="TreeGrafter"/>
</dbReference>
<comment type="similarity">
    <text evidence="1">Belongs to the peptidase M13 family.</text>
</comment>
<dbReference type="PANTHER" id="PTHR11733">
    <property type="entry name" value="ZINC METALLOPROTEASE FAMILY M13 NEPRILYSIN-RELATED"/>
    <property type="match status" value="1"/>
</dbReference>
<dbReference type="InterPro" id="IPR000718">
    <property type="entry name" value="Peptidase_M13"/>
</dbReference>
<dbReference type="GO" id="GO:0004222">
    <property type="term" value="F:metalloendopeptidase activity"/>
    <property type="evidence" value="ECO:0007669"/>
    <property type="project" value="InterPro"/>
</dbReference>
<evidence type="ECO:0000313" key="4">
    <source>
        <dbReference type="Proteomes" id="UP000288716"/>
    </source>
</evidence>
<dbReference type="AlphaFoldDB" id="A0A443S8N3"/>
<organism evidence="3 4">
    <name type="scientific">Leptotrombidium deliense</name>
    <dbReference type="NCBI Taxonomy" id="299467"/>
    <lineage>
        <taxon>Eukaryota</taxon>
        <taxon>Metazoa</taxon>
        <taxon>Ecdysozoa</taxon>
        <taxon>Arthropoda</taxon>
        <taxon>Chelicerata</taxon>
        <taxon>Arachnida</taxon>
        <taxon>Acari</taxon>
        <taxon>Acariformes</taxon>
        <taxon>Trombidiformes</taxon>
        <taxon>Prostigmata</taxon>
        <taxon>Anystina</taxon>
        <taxon>Parasitengona</taxon>
        <taxon>Trombiculoidea</taxon>
        <taxon>Trombiculidae</taxon>
        <taxon>Leptotrombidium</taxon>
    </lineage>
</organism>
<dbReference type="EMBL" id="NCKV01005657">
    <property type="protein sequence ID" value="RWS23926.1"/>
    <property type="molecule type" value="Genomic_DNA"/>
</dbReference>
<sequence length="242" mass="28255">MDLSMDPCEDFYNYTCRGWSIHNPRPSGTQMWGVNTLVQKDLKKQLLGILEGSDNVPLSIQKARNFFQACTHTELRNEYGLESLHKLFKKVGGFPVITEKWSDANFEWQKAFVYIDTHITSMSIFFTYNVERQSEDDKTQYIQIAPTNEFIIGDTLTDENTNREERMEEENKYRQIFKEYLTNLKGYIVDNNLLERDITSFIAFEKKLAALAKESENNDDEDAVILSISQMQNEYKDVSKMS</sequence>
<feature type="domain" description="Peptidase M13 N-terminal" evidence="2">
    <location>
        <begin position="7"/>
        <end position="236"/>
    </location>
</feature>
<evidence type="ECO:0000313" key="3">
    <source>
        <dbReference type="EMBL" id="RWS23926.1"/>
    </source>
</evidence>
<evidence type="ECO:0000259" key="2">
    <source>
        <dbReference type="Pfam" id="PF05649"/>
    </source>
</evidence>
<dbReference type="PROSITE" id="PS51885">
    <property type="entry name" value="NEPRILYSIN"/>
    <property type="match status" value="1"/>
</dbReference>
<dbReference type="InterPro" id="IPR042089">
    <property type="entry name" value="Peptidase_M13_dom_2"/>
</dbReference>
<dbReference type="Pfam" id="PF05649">
    <property type="entry name" value="Peptidase_M13_N"/>
    <property type="match status" value="1"/>
</dbReference>
<gene>
    <name evidence="3" type="ORF">B4U80_13293</name>
</gene>
<dbReference type="SUPFAM" id="SSF55486">
    <property type="entry name" value="Metalloproteases ('zincins'), catalytic domain"/>
    <property type="match status" value="1"/>
</dbReference>
<accession>A0A443S8N3</accession>
<keyword evidence="4" id="KW-1185">Reference proteome</keyword>
<dbReference type="Gene3D" id="1.10.1380.10">
    <property type="entry name" value="Neutral endopeptidase , domain2"/>
    <property type="match status" value="1"/>
</dbReference>
<name>A0A443S8N3_9ACAR</name>
<dbReference type="GO" id="GO:0016485">
    <property type="term" value="P:protein processing"/>
    <property type="evidence" value="ECO:0007669"/>
    <property type="project" value="TreeGrafter"/>
</dbReference>
<dbReference type="Gene3D" id="3.40.390.10">
    <property type="entry name" value="Collagenase (Catalytic Domain)"/>
    <property type="match status" value="1"/>
</dbReference>
<dbReference type="InterPro" id="IPR008753">
    <property type="entry name" value="Peptidase_M13_N"/>
</dbReference>
<reference evidence="3 4" key="1">
    <citation type="journal article" date="2018" name="Gigascience">
        <title>Genomes of trombidid mites reveal novel predicted allergens and laterally-transferred genes associated with secondary metabolism.</title>
        <authorList>
            <person name="Dong X."/>
            <person name="Chaisiri K."/>
            <person name="Xia D."/>
            <person name="Armstrong S.D."/>
            <person name="Fang Y."/>
            <person name="Donnelly M.J."/>
            <person name="Kadowaki T."/>
            <person name="McGarry J.W."/>
            <person name="Darby A.C."/>
            <person name="Makepeace B.L."/>
        </authorList>
    </citation>
    <scope>NUCLEOTIDE SEQUENCE [LARGE SCALE GENOMIC DNA]</scope>
    <source>
        <strain evidence="3">UoL-UT</strain>
    </source>
</reference>
<dbReference type="Proteomes" id="UP000288716">
    <property type="component" value="Unassembled WGS sequence"/>
</dbReference>
<proteinExistence type="inferred from homology"/>
<dbReference type="InterPro" id="IPR024079">
    <property type="entry name" value="MetalloPept_cat_dom_sf"/>
</dbReference>
<comment type="caution">
    <text evidence="3">The sequence shown here is derived from an EMBL/GenBank/DDBJ whole genome shotgun (WGS) entry which is preliminary data.</text>
</comment>
<dbReference type="VEuPathDB" id="VectorBase:LDEU008115"/>
<dbReference type="PANTHER" id="PTHR11733:SF237">
    <property type="entry name" value="NEPRILYSIN-LIKE 4"/>
    <property type="match status" value="1"/>
</dbReference>
<dbReference type="OrthoDB" id="7701039at2759"/>
<protein>
    <submittedName>
        <fullName evidence="3">Peptidase-like protein</fullName>
    </submittedName>
</protein>